<evidence type="ECO:0000259" key="3">
    <source>
        <dbReference type="Pfam" id="PF00465"/>
    </source>
</evidence>
<sequence length="353" mass="37051">MSLITYVTRIHFAERVFEDALASEMARLRVSRPLLVTDEDGPTEDGRAMLEDALPSSATAIWDRTLAPPSDVGLAMWVETLAQAAREAECDVIVAFGGTSAMETGRRVAAVSAPGLPLVAVPTTTSDIGLGRPMQAGSTRTPAAAVPAAILCDPCLTYGTDAMRTAAHGFDALAHCIEAYLAPGYNPPADGIALEGIYRATHNLEEAVRDGRRPAPRREMMAAALNGALAAQKGLGATEAIALGLEAETGDALPHGRLHASVLPRILGFNAPAVGDRYRRIAVEMGHAPQADLIDVLAEFGLRIGLPDRIGYLGLDRAALGRVAARAAADPATQTNPRHATKADYLALLEDAV</sequence>
<gene>
    <name evidence="5" type="primary">dhaT</name>
    <name evidence="5" type="ORF">jaqu_19900</name>
</gene>
<dbReference type="Proteomes" id="UP000032232">
    <property type="component" value="Unassembled WGS sequence"/>
</dbReference>
<comment type="caution">
    <text evidence="5">The sequence shown here is derived from an EMBL/GenBank/DDBJ whole genome shotgun (WGS) entry which is preliminary data.</text>
</comment>
<dbReference type="STRING" id="935700.jaqu_19900"/>
<dbReference type="PATRIC" id="fig|935700.4.peg.2057"/>
<dbReference type="InterPro" id="IPR056798">
    <property type="entry name" value="ADH_Fe_C"/>
</dbReference>
<dbReference type="AlphaFoldDB" id="A0A0D1D8J4"/>
<organism evidence="5 6">
    <name type="scientific">Jannaschia aquimarina</name>
    <dbReference type="NCBI Taxonomy" id="935700"/>
    <lineage>
        <taxon>Bacteria</taxon>
        <taxon>Pseudomonadati</taxon>
        <taxon>Pseudomonadota</taxon>
        <taxon>Alphaproteobacteria</taxon>
        <taxon>Rhodobacterales</taxon>
        <taxon>Roseobacteraceae</taxon>
        <taxon>Jannaschia</taxon>
    </lineage>
</organism>
<dbReference type="EMBL" id="JYFE01000037">
    <property type="protein sequence ID" value="KIT16238.1"/>
    <property type="molecule type" value="Genomic_DNA"/>
</dbReference>
<dbReference type="PANTHER" id="PTHR11496:SF102">
    <property type="entry name" value="ALCOHOL DEHYDROGENASE 4"/>
    <property type="match status" value="1"/>
</dbReference>
<comment type="similarity">
    <text evidence="1">Belongs to the iron-containing alcohol dehydrogenase family.</text>
</comment>
<dbReference type="OrthoDB" id="9815791at2"/>
<dbReference type="Gene3D" id="3.40.50.1970">
    <property type="match status" value="1"/>
</dbReference>
<dbReference type="EC" id="1.1.1.202" evidence="5"/>
<dbReference type="Pfam" id="PF00465">
    <property type="entry name" value="Fe-ADH"/>
    <property type="match status" value="1"/>
</dbReference>
<dbReference type="PANTHER" id="PTHR11496">
    <property type="entry name" value="ALCOHOL DEHYDROGENASE"/>
    <property type="match status" value="1"/>
</dbReference>
<dbReference type="RefSeq" id="WP_052500901.1">
    <property type="nucleotide sequence ID" value="NZ_FZPF01000006.1"/>
</dbReference>
<feature type="domain" description="Alcohol dehydrogenase iron-type/glycerol dehydrogenase GldA" evidence="3">
    <location>
        <begin position="11"/>
        <end position="126"/>
    </location>
</feature>
<evidence type="ECO:0000256" key="1">
    <source>
        <dbReference type="ARBA" id="ARBA00007358"/>
    </source>
</evidence>
<name>A0A0D1D8J4_9RHOB</name>
<dbReference type="GO" id="GO:0004022">
    <property type="term" value="F:alcohol dehydrogenase (NAD+) activity"/>
    <property type="evidence" value="ECO:0007669"/>
    <property type="project" value="TreeGrafter"/>
</dbReference>
<evidence type="ECO:0000259" key="4">
    <source>
        <dbReference type="Pfam" id="PF25137"/>
    </source>
</evidence>
<evidence type="ECO:0000256" key="2">
    <source>
        <dbReference type="ARBA" id="ARBA00023002"/>
    </source>
</evidence>
<dbReference type="SUPFAM" id="SSF56796">
    <property type="entry name" value="Dehydroquinate synthase-like"/>
    <property type="match status" value="1"/>
</dbReference>
<dbReference type="Gene3D" id="1.20.1090.10">
    <property type="entry name" value="Dehydroquinate synthase-like - alpha domain"/>
    <property type="match status" value="1"/>
</dbReference>
<evidence type="ECO:0000313" key="6">
    <source>
        <dbReference type="Proteomes" id="UP000032232"/>
    </source>
</evidence>
<reference evidence="5 6" key="1">
    <citation type="submission" date="2015-02" db="EMBL/GenBank/DDBJ databases">
        <title>Genome Sequence of Jannaschia aquimarina DSM28248, a member of the Roseobacter clade.</title>
        <authorList>
            <person name="Voget S."/>
            <person name="Daniel R."/>
        </authorList>
    </citation>
    <scope>NUCLEOTIDE SEQUENCE [LARGE SCALE GENOMIC DNA]</scope>
    <source>
        <strain evidence="5 6">GSW-M26</strain>
    </source>
</reference>
<protein>
    <submittedName>
        <fullName evidence="5">DhaT protein</fullName>
        <ecNumber evidence="5">1.1.1.202</ecNumber>
    </submittedName>
</protein>
<dbReference type="InterPro" id="IPR039697">
    <property type="entry name" value="Alcohol_dehydrogenase_Fe"/>
</dbReference>
<feature type="domain" description="Fe-containing alcohol dehydrogenase-like C-terminal" evidence="4">
    <location>
        <begin position="165"/>
        <end position="352"/>
    </location>
</feature>
<dbReference type="GO" id="GO:0047516">
    <property type="term" value="F:1,3-propanediol dehydrogenase activity"/>
    <property type="evidence" value="ECO:0007669"/>
    <property type="project" value="UniProtKB-EC"/>
</dbReference>
<evidence type="ECO:0000313" key="5">
    <source>
        <dbReference type="EMBL" id="KIT16238.1"/>
    </source>
</evidence>
<proteinExistence type="inferred from homology"/>
<keyword evidence="2 5" id="KW-0560">Oxidoreductase</keyword>
<keyword evidence="6" id="KW-1185">Reference proteome</keyword>
<accession>A0A0D1D8J4</accession>
<dbReference type="GO" id="GO:0046872">
    <property type="term" value="F:metal ion binding"/>
    <property type="evidence" value="ECO:0007669"/>
    <property type="project" value="InterPro"/>
</dbReference>
<dbReference type="Pfam" id="PF25137">
    <property type="entry name" value="ADH_Fe_C"/>
    <property type="match status" value="1"/>
</dbReference>
<dbReference type="InterPro" id="IPR001670">
    <property type="entry name" value="ADH_Fe/GldA"/>
</dbReference>